<evidence type="ECO:0000256" key="4">
    <source>
        <dbReference type="ARBA" id="ARBA00023015"/>
    </source>
</evidence>
<dbReference type="EMBL" id="PSZO01000023">
    <property type="protein sequence ID" value="TCG10736.1"/>
    <property type="molecule type" value="Genomic_DNA"/>
</dbReference>
<evidence type="ECO:0000256" key="3">
    <source>
        <dbReference type="ARBA" id="ARBA00022884"/>
    </source>
</evidence>
<comment type="similarity">
    <text evidence="1">Belongs to the NusB family.</text>
</comment>
<dbReference type="Pfam" id="PF01029">
    <property type="entry name" value="NusB"/>
    <property type="match status" value="1"/>
</dbReference>
<gene>
    <name evidence="7" type="ORF">C4B24_04080</name>
</gene>
<dbReference type="InterPro" id="IPR006027">
    <property type="entry name" value="NusB_RsmB_TIM44"/>
</dbReference>
<dbReference type="RefSeq" id="WP_131599490.1">
    <property type="nucleotide sequence ID" value="NZ_CBDBYK010000020.1"/>
</dbReference>
<organism evidence="7 8">
    <name type="scientific">Mycoplasma marinum</name>
    <dbReference type="NCBI Taxonomy" id="1937190"/>
    <lineage>
        <taxon>Bacteria</taxon>
        <taxon>Bacillati</taxon>
        <taxon>Mycoplasmatota</taxon>
        <taxon>Mollicutes</taxon>
        <taxon>Mycoplasmataceae</taxon>
        <taxon>Mycoplasma</taxon>
    </lineage>
</organism>
<keyword evidence="3" id="KW-0694">RNA-binding</keyword>
<proteinExistence type="inferred from homology"/>
<keyword evidence="8" id="KW-1185">Reference proteome</keyword>
<accession>A0A4R0XJC8</accession>
<dbReference type="AlphaFoldDB" id="A0A4R0XJC8"/>
<keyword evidence="4" id="KW-0805">Transcription regulation</keyword>
<keyword evidence="5" id="KW-0804">Transcription</keyword>
<dbReference type="Proteomes" id="UP000294192">
    <property type="component" value="Unassembled WGS sequence"/>
</dbReference>
<comment type="caution">
    <text evidence="7">The sequence shown here is derived from an EMBL/GenBank/DDBJ whole genome shotgun (WGS) entry which is preliminary data.</text>
</comment>
<evidence type="ECO:0000256" key="1">
    <source>
        <dbReference type="ARBA" id="ARBA00005952"/>
    </source>
</evidence>
<dbReference type="InterPro" id="IPR035926">
    <property type="entry name" value="NusB-like_sf"/>
</dbReference>
<dbReference type="GO" id="GO:0031564">
    <property type="term" value="P:transcription antitermination"/>
    <property type="evidence" value="ECO:0007669"/>
    <property type="project" value="UniProtKB-KW"/>
</dbReference>
<dbReference type="SUPFAM" id="SSF48013">
    <property type="entry name" value="NusB-like"/>
    <property type="match status" value="1"/>
</dbReference>
<reference evidence="7 8" key="1">
    <citation type="submission" date="2018-02" db="EMBL/GenBank/DDBJ databases">
        <title>Mycoplasma marinum and Mycoplasma todarodis sp. nov., moderately halophilic and psychrotolerant mycoplasmas isolated from cephalopods.</title>
        <authorList>
            <person name="Viver T."/>
        </authorList>
    </citation>
    <scope>NUCLEOTIDE SEQUENCE [LARGE SCALE GENOMIC DNA]</scope>
    <source>
        <strain evidence="7 8">PE</strain>
    </source>
</reference>
<evidence type="ECO:0000256" key="2">
    <source>
        <dbReference type="ARBA" id="ARBA00022814"/>
    </source>
</evidence>
<keyword evidence="2" id="KW-0889">Transcription antitermination</keyword>
<dbReference type="InterPro" id="IPR011605">
    <property type="entry name" value="NusB_fam"/>
</dbReference>
<protein>
    <submittedName>
        <fullName evidence="7">Transcription antitermination protein NusB</fullName>
    </submittedName>
</protein>
<name>A0A4R0XJC8_9MOLU</name>
<dbReference type="GO" id="GO:0003723">
    <property type="term" value="F:RNA binding"/>
    <property type="evidence" value="ECO:0007669"/>
    <property type="project" value="UniProtKB-KW"/>
</dbReference>
<sequence>MSQTKSRMNVINVIYIAELTGEELTKFNIREDYDLSENELKALDWIIEKNLLLKKLITKFTKDSWKWERIAPLERAMLIFGAFELSFRDKKIVINEIVILAKKYIYEESYKFINAILDKVADYYESKKQN</sequence>
<feature type="domain" description="NusB/RsmB/TIM44" evidence="6">
    <location>
        <begin position="46"/>
        <end position="121"/>
    </location>
</feature>
<evidence type="ECO:0000313" key="8">
    <source>
        <dbReference type="Proteomes" id="UP000294192"/>
    </source>
</evidence>
<dbReference type="GO" id="GO:0005829">
    <property type="term" value="C:cytosol"/>
    <property type="evidence" value="ECO:0007669"/>
    <property type="project" value="TreeGrafter"/>
</dbReference>
<dbReference type="GO" id="GO:0006353">
    <property type="term" value="P:DNA-templated transcription termination"/>
    <property type="evidence" value="ECO:0007669"/>
    <property type="project" value="InterPro"/>
</dbReference>
<dbReference type="PANTHER" id="PTHR11078">
    <property type="entry name" value="N UTILIZATION SUBSTANCE PROTEIN B-RELATED"/>
    <property type="match status" value="1"/>
</dbReference>
<dbReference type="OrthoDB" id="389272at2"/>
<evidence type="ECO:0000256" key="5">
    <source>
        <dbReference type="ARBA" id="ARBA00023163"/>
    </source>
</evidence>
<evidence type="ECO:0000313" key="7">
    <source>
        <dbReference type="EMBL" id="TCG10736.1"/>
    </source>
</evidence>
<dbReference type="PANTHER" id="PTHR11078:SF3">
    <property type="entry name" value="ANTITERMINATION NUSB DOMAIN-CONTAINING PROTEIN"/>
    <property type="match status" value="1"/>
</dbReference>
<evidence type="ECO:0000259" key="6">
    <source>
        <dbReference type="Pfam" id="PF01029"/>
    </source>
</evidence>
<dbReference type="Gene3D" id="1.10.940.10">
    <property type="entry name" value="NusB-like"/>
    <property type="match status" value="1"/>
</dbReference>